<feature type="region of interest" description="Disordered" evidence="4">
    <location>
        <begin position="128"/>
        <end position="176"/>
    </location>
</feature>
<keyword evidence="2" id="KW-0238">DNA-binding</keyword>
<dbReference type="PANTHER" id="PTHR33204">
    <property type="entry name" value="TRANSCRIPTIONAL REGULATOR, MARR FAMILY"/>
    <property type="match status" value="1"/>
</dbReference>
<sequence length="176" mass="19581">MPLGKDYRDQPCSLARALEDVGERWTLLILRDVLFGITRFSDLRAHLDIPRAVLADRLAAMVAADLLDRRPYAAGREEYHPTAKALDLWPVLHGLLEWGERHHPAGAGRRRVFRHLPCHTPLDARGGCPECGTTPPPSEVEHLAGPGHTPRADHVSARLREPRPLLRPVRDAGPGH</sequence>
<comment type="caution">
    <text evidence="6">The sequence shown here is derived from an EMBL/GenBank/DDBJ whole genome shotgun (WGS) entry which is preliminary data.</text>
</comment>
<dbReference type="PROSITE" id="PS51118">
    <property type="entry name" value="HTH_HXLR"/>
    <property type="match status" value="1"/>
</dbReference>
<gene>
    <name evidence="6" type="ORF">BJP25_18845</name>
</gene>
<evidence type="ECO:0000256" key="2">
    <source>
        <dbReference type="ARBA" id="ARBA00023125"/>
    </source>
</evidence>
<accession>A0A1Q9LLY5</accession>
<dbReference type="InterPro" id="IPR036388">
    <property type="entry name" value="WH-like_DNA-bd_sf"/>
</dbReference>
<evidence type="ECO:0000259" key="5">
    <source>
        <dbReference type="PROSITE" id="PS51118"/>
    </source>
</evidence>
<keyword evidence="1" id="KW-0805">Transcription regulation</keyword>
<organism evidence="6 7">
    <name type="scientific">Actinokineospora bangkokensis</name>
    <dbReference type="NCBI Taxonomy" id="1193682"/>
    <lineage>
        <taxon>Bacteria</taxon>
        <taxon>Bacillati</taxon>
        <taxon>Actinomycetota</taxon>
        <taxon>Actinomycetes</taxon>
        <taxon>Pseudonocardiales</taxon>
        <taxon>Pseudonocardiaceae</taxon>
        <taxon>Actinokineospora</taxon>
    </lineage>
</organism>
<dbReference type="Proteomes" id="UP000186040">
    <property type="component" value="Unassembled WGS sequence"/>
</dbReference>
<protein>
    <recommendedName>
        <fullName evidence="5">HTH hxlR-type domain-containing protein</fullName>
    </recommendedName>
</protein>
<evidence type="ECO:0000256" key="4">
    <source>
        <dbReference type="SAM" id="MobiDB-lite"/>
    </source>
</evidence>
<dbReference type="OrthoDB" id="5181972at2"/>
<keyword evidence="3" id="KW-0804">Transcription</keyword>
<dbReference type="STRING" id="1193682.BJP25_18845"/>
<evidence type="ECO:0000256" key="3">
    <source>
        <dbReference type="ARBA" id="ARBA00023163"/>
    </source>
</evidence>
<reference evidence="6 7" key="1">
    <citation type="submission" date="2016-10" db="EMBL/GenBank/DDBJ databases">
        <title>The Draft Genome Sequence of Actinokineospora bangkokensis 44EHWT reveals the biosynthetic pathway of antifungal compounds Thailandins with unusual extender unit butylmalonyl-CoA.</title>
        <authorList>
            <person name="Greule A."/>
            <person name="Intra B."/>
            <person name="Flemming S."/>
            <person name="Rommel M.G."/>
            <person name="Panbangred W."/>
            <person name="Bechthold A."/>
        </authorList>
    </citation>
    <scope>NUCLEOTIDE SEQUENCE [LARGE SCALE GENOMIC DNA]</scope>
    <source>
        <strain evidence="6 7">44EHW</strain>
    </source>
</reference>
<evidence type="ECO:0000256" key="1">
    <source>
        <dbReference type="ARBA" id="ARBA00023015"/>
    </source>
</evidence>
<feature type="domain" description="HTH hxlR-type" evidence="5">
    <location>
        <begin position="12"/>
        <end position="107"/>
    </location>
</feature>
<dbReference type="InterPro" id="IPR036390">
    <property type="entry name" value="WH_DNA-bd_sf"/>
</dbReference>
<evidence type="ECO:0000313" key="6">
    <source>
        <dbReference type="EMBL" id="OLR93019.1"/>
    </source>
</evidence>
<proteinExistence type="predicted"/>
<dbReference type="InterPro" id="IPR002577">
    <property type="entry name" value="HTH_HxlR"/>
</dbReference>
<dbReference type="AlphaFoldDB" id="A0A1Q9LLY5"/>
<dbReference type="Pfam" id="PF01638">
    <property type="entry name" value="HxlR"/>
    <property type="match status" value="1"/>
</dbReference>
<dbReference type="RefSeq" id="WP_075975285.1">
    <property type="nucleotide sequence ID" value="NZ_MKQR01000013.1"/>
</dbReference>
<dbReference type="Gene3D" id="1.10.10.10">
    <property type="entry name" value="Winged helix-like DNA-binding domain superfamily/Winged helix DNA-binding domain"/>
    <property type="match status" value="1"/>
</dbReference>
<dbReference type="PANTHER" id="PTHR33204:SF18">
    <property type="entry name" value="TRANSCRIPTIONAL REGULATORY PROTEIN"/>
    <property type="match status" value="1"/>
</dbReference>
<dbReference type="EMBL" id="MKQR01000013">
    <property type="protein sequence ID" value="OLR93019.1"/>
    <property type="molecule type" value="Genomic_DNA"/>
</dbReference>
<keyword evidence="7" id="KW-1185">Reference proteome</keyword>
<evidence type="ECO:0000313" key="7">
    <source>
        <dbReference type="Proteomes" id="UP000186040"/>
    </source>
</evidence>
<dbReference type="GO" id="GO:0003677">
    <property type="term" value="F:DNA binding"/>
    <property type="evidence" value="ECO:0007669"/>
    <property type="project" value="UniProtKB-KW"/>
</dbReference>
<feature type="compositionally biased region" description="Basic and acidic residues" evidence="4">
    <location>
        <begin position="150"/>
        <end position="170"/>
    </location>
</feature>
<dbReference type="SUPFAM" id="SSF46785">
    <property type="entry name" value="Winged helix' DNA-binding domain"/>
    <property type="match status" value="1"/>
</dbReference>
<name>A0A1Q9LLY5_9PSEU</name>